<dbReference type="PANTHER" id="PTHR10502:SF241">
    <property type="entry name" value="ANNEXIN D5"/>
    <property type="match status" value="1"/>
</dbReference>
<dbReference type="Proteomes" id="UP000026915">
    <property type="component" value="Chromosome 5"/>
</dbReference>
<evidence type="ECO:0000313" key="2">
    <source>
        <dbReference type="Proteomes" id="UP000026915"/>
    </source>
</evidence>
<protein>
    <submittedName>
        <fullName evidence="1">Uncharacterized protein</fullName>
    </submittedName>
</protein>
<dbReference type="InterPro" id="IPR037104">
    <property type="entry name" value="Annexin_sf"/>
</dbReference>
<dbReference type="InParanoid" id="A0A061EUE9"/>
<sequence>MLPKDVQKPLEKAIRDEAHKSLDYALKTILRCAESTAKFWKAMKGLGMANTALSRLVITRVEIDMHHIKGLTREMMKLPLIRDIASTSIYESIKVKVSQEYYKKYEKTLNNVIHSETSVYYITFLLHIFKILIRSFMLGEDSGNFIREHVVKLSIRVKRLYPKSAIRSTSILDIPWRTLLDTSDQVIIAHKRGAKTDIKPYEISVGISGNECLWDIAVIVTDSKRVPDRDTDKL</sequence>
<dbReference type="HOGENOM" id="CLU_1186783_0_0_1"/>
<dbReference type="GO" id="GO:0005509">
    <property type="term" value="F:calcium ion binding"/>
    <property type="evidence" value="ECO:0007669"/>
    <property type="project" value="InterPro"/>
</dbReference>
<accession>A0A061EUE9</accession>
<reference evidence="1 2" key="1">
    <citation type="journal article" date="2013" name="Genome Biol.">
        <title>The genome sequence of the most widely cultivated cacao type and its use to identify candidate genes regulating pod color.</title>
        <authorList>
            <person name="Motamayor J.C."/>
            <person name="Mockaitis K."/>
            <person name="Schmutz J."/>
            <person name="Haiminen N."/>
            <person name="Iii D.L."/>
            <person name="Cornejo O."/>
            <person name="Findley S.D."/>
            <person name="Zheng P."/>
            <person name="Utro F."/>
            <person name="Royaert S."/>
            <person name="Saski C."/>
            <person name="Jenkins J."/>
            <person name="Podicheti R."/>
            <person name="Zhao M."/>
            <person name="Scheffler B.E."/>
            <person name="Stack J.C."/>
            <person name="Feltus F.A."/>
            <person name="Mustiga G.M."/>
            <person name="Amores F."/>
            <person name="Phillips W."/>
            <person name="Marelli J.P."/>
            <person name="May G.D."/>
            <person name="Shapiro H."/>
            <person name="Ma J."/>
            <person name="Bustamante C.D."/>
            <person name="Schnell R.J."/>
            <person name="Main D."/>
            <person name="Gilbert D."/>
            <person name="Parida L."/>
            <person name="Kuhn D.N."/>
        </authorList>
    </citation>
    <scope>NUCLEOTIDE SEQUENCE [LARGE SCALE GENOMIC DNA]</scope>
    <source>
        <strain evidence="2">cv. Matina 1-6</strain>
    </source>
</reference>
<evidence type="ECO:0000313" key="1">
    <source>
        <dbReference type="EMBL" id="EOY08670.1"/>
    </source>
</evidence>
<dbReference type="eggNOG" id="KOG0819">
    <property type="taxonomic scope" value="Eukaryota"/>
</dbReference>
<gene>
    <name evidence="1" type="ORF">TCM_023669</name>
</gene>
<dbReference type="SUPFAM" id="SSF47874">
    <property type="entry name" value="Annexin"/>
    <property type="match status" value="1"/>
</dbReference>
<dbReference type="Gene3D" id="1.10.220.10">
    <property type="entry name" value="Annexin"/>
    <property type="match status" value="1"/>
</dbReference>
<keyword evidence="2" id="KW-1185">Reference proteome</keyword>
<dbReference type="Gramene" id="EOY08670">
    <property type="protein sequence ID" value="EOY08670"/>
    <property type="gene ID" value="TCM_023669"/>
</dbReference>
<dbReference type="PANTHER" id="PTHR10502">
    <property type="entry name" value="ANNEXIN"/>
    <property type="match status" value="1"/>
</dbReference>
<organism evidence="1 2">
    <name type="scientific">Theobroma cacao</name>
    <name type="common">Cacao</name>
    <name type="synonym">Cocoa</name>
    <dbReference type="NCBI Taxonomy" id="3641"/>
    <lineage>
        <taxon>Eukaryota</taxon>
        <taxon>Viridiplantae</taxon>
        <taxon>Streptophyta</taxon>
        <taxon>Embryophyta</taxon>
        <taxon>Tracheophyta</taxon>
        <taxon>Spermatophyta</taxon>
        <taxon>Magnoliopsida</taxon>
        <taxon>eudicotyledons</taxon>
        <taxon>Gunneridae</taxon>
        <taxon>Pentapetalae</taxon>
        <taxon>rosids</taxon>
        <taxon>malvids</taxon>
        <taxon>Malvales</taxon>
        <taxon>Malvaceae</taxon>
        <taxon>Byttnerioideae</taxon>
        <taxon>Theobroma</taxon>
    </lineage>
</organism>
<dbReference type="EMBL" id="CM001883">
    <property type="protein sequence ID" value="EOY08670.1"/>
    <property type="molecule type" value="Genomic_DNA"/>
</dbReference>
<dbReference type="GO" id="GO:0005544">
    <property type="term" value="F:calcium-dependent phospholipid binding"/>
    <property type="evidence" value="ECO:0007669"/>
    <property type="project" value="InterPro"/>
</dbReference>
<dbReference type="AlphaFoldDB" id="A0A061EUE9"/>
<name>A0A061EUE9_THECC</name>
<proteinExistence type="predicted"/>